<feature type="domain" description="Regulatory protein YycH-like" evidence="2">
    <location>
        <begin position="22"/>
        <end position="148"/>
    </location>
</feature>
<dbReference type="Proteomes" id="UP001649230">
    <property type="component" value="Chromosome"/>
</dbReference>
<sequence>MKQPLNRSSIMGKGAGKELQARSGIPHFEAYELDSVTSKDRVYSFYQTYEELPLFDVRLQLYEDNGEITSYQQAYVEVESGVDQKEQKLISAQLAVRSLVENYLSEGSIITDVRLGYHGQLYNSQTQPMFPHWRVTIDNGDIYYLQAFNGAVEPPQRGSDFLPFGPQDFQPGNLNAKPTVNKEKSK</sequence>
<evidence type="ECO:0000259" key="2">
    <source>
        <dbReference type="Pfam" id="PF09648"/>
    </source>
</evidence>
<dbReference type="InterPro" id="IPR018604">
    <property type="entry name" value="YycI-like"/>
</dbReference>
<evidence type="ECO:0000313" key="4">
    <source>
        <dbReference type="Proteomes" id="UP001649230"/>
    </source>
</evidence>
<organism evidence="3 4">
    <name type="scientific">Paenibacillus hexagrammi</name>
    <dbReference type="NCBI Taxonomy" id="2908839"/>
    <lineage>
        <taxon>Bacteria</taxon>
        <taxon>Bacillati</taxon>
        <taxon>Bacillota</taxon>
        <taxon>Bacilli</taxon>
        <taxon>Bacillales</taxon>
        <taxon>Paenibacillaceae</taxon>
        <taxon>Paenibacillus</taxon>
    </lineage>
</organism>
<accession>A0ABY3SH66</accession>
<gene>
    <name evidence="3" type="ORF">L0M14_28175</name>
</gene>
<keyword evidence="4" id="KW-1185">Reference proteome</keyword>
<protein>
    <submittedName>
        <fullName evidence="3">Two-component system regulatory protein YycI</fullName>
    </submittedName>
</protein>
<name>A0ABY3SH66_9BACL</name>
<dbReference type="Gene3D" id="2.40.128.690">
    <property type="entry name" value="YycH protein, domain 3-like"/>
    <property type="match status" value="1"/>
</dbReference>
<dbReference type="RefSeq" id="WP_235119691.1">
    <property type="nucleotide sequence ID" value="NZ_CP090978.1"/>
</dbReference>
<evidence type="ECO:0000313" key="3">
    <source>
        <dbReference type="EMBL" id="UJF33344.1"/>
    </source>
</evidence>
<feature type="region of interest" description="Disordered" evidence="1">
    <location>
        <begin position="156"/>
        <end position="186"/>
    </location>
</feature>
<dbReference type="EMBL" id="CP090978">
    <property type="protein sequence ID" value="UJF33344.1"/>
    <property type="molecule type" value="Genomic_DNA"/>
</dbReference>
<dbReference type="Pfam" id="PF09648">
    <property type="entry name" value="YycI"/>
    <property type="match status" value="1"/>
</dbReference>
<evidence type="ECO:0000256" key="1">
    <source>
        <dbReference type="SAM" id="MobiDB-lite"/>
    </source>
</evidence>
<proteinExistence type="predicted"/>
<reference evidence="3 4" key="1">
    <citation type="journal article" date="2024" name="Int. J. Syst. Evol. Microbiol.">
        <title>Paenibacillus hexagrammi sp. nov., a novel bacterium isolated from the gut content of Hexagrammos agrammus.</title>
        <authorList>
            <person name="Jung H.K."/>
            <person name="Kim D.G."/>
            <person name="Zin H."/>
            <person name="Park J."/>
            <person name="Jung H."/>
            <person name="Kim Y.O."/>
            <person name="Kong H.J."/>
            <person name="Kim J.W."/>
            <person name="Kim Y.S."/>
        </authorList>
    </citation>
    <scope>NUCLEOTIDE SEQUENCE [LARGE SCALE GENOMIC DNA]</scope>
    <source>
        <strain evidence="3 4">YPD9-1</strain>
    </source>
</reference>